<sequence length="138" mass="14410">MEQRFEVTGRFADGARCLAGRPRPAGPARTHMVAAPAPGERPDAPHRRAAGPVRQAPGPARAESPRAAARSGSRPGTTPQACSTTPPASRASPARGGPWSPPRHGRGPTTPYLRREPIGTTGSLASRDRPLRMTGRSG</sequence>
<evidence type="ECO:0000256" key="1">
    <source>
        <dbReference type="SAM" id="MobiDB-lite"/>
    </source>
</evidence>
<protein>
    <submittedName>
        <fullName evidence="2">Uncharacterized protein</fullName>
    </submittedName>
</protein>
<evidence type="ECO:0000313" key="3">
    <source>
        <dbReference type="Proteomes" id="UP001500253"/>
    </source>
</evidence>
<feature type="compositionally biased region" description="Low complexity" evidence="1">
    <location>
        <begin position="56"/>
        <end position="76"/>
    </location>
</feature>
<feature type="region of interest" description="Disordered" evidence="1">
    <location>
        <begin position="16"/>
        <end position="138"/>
    </location>
</feature>
<evidence type="ECO:0000313" key="2">
    <source>
        <dbReference type="EMBL" id="GAA2352049.1"/>
    </source>
</evidence>
<name>A0ABN3GJS5_9ACTN</name>
<accession>A0ABN3GJS5</accession>
<comment type="caution">
    <text evidence="2">The sequence shown here is derived from an EMBL/GenBank/DDBJ whole genome shotgun (WGS) entry which is preliminary data.</text>
</comment>
<proteinExistence type="predicted"/>
<dbReference type="EMBL" id="BAAASD010000019">
    <property type="protein sequence ID" value="GAA2352049.1"/>
    <property type="molecule type" value="Genomic_DNA"/>
</dbReference>
<feature type="compositionally biased region" description="Polar residues" evidence="1">
    <location>
        <begin position="77"/>
        <end position="87"/>
    </location>
</feature>
<reference evidence="2 3" key="1">
    <citation type="journal article" date="2019" name="Int. J. Syst. Evol. Microbiol.">
        <title>The Global Catalogue of Microorganisms (GCM) 10K type strain sequencing project: providing services to taxonomists for standard genome sequencing and annotation.</title>
        <authorList>
            <consortium name="The Broad Institute Genomics Platform"/>
            <consortium name="The Broad Institute Genome Sequencing Center for Infectious Disease"/>
            <person name="Wu L."/>
            <person name="Ma J."/>
        </authorList>
    </citation>
    <scope>NUCLEOTIDE SEQUENCE [LARGE SCALE GENOMIC DNA]</scope>
    <source>
        <strain evidence="2 3">JCM 4316</strain>
    </source>
</reference>
<dbReference type="Proteomes" id="UP001500253">
    <property type="component" value="Unassembled WGS sequence"/>
</dbReference>
<gene>
    <name evidence="2" type="ORF">GCM10010246_45740</name>
</gene>
<keyword evidence="3" id="KW-1185">Reference proteome</keyword>
<organism evidence="2 3">
    <name type="scientific">Streptomyces cuspidosporus</name>
    <dbReference type="NCBI Taxonomy" id="66882"/>
    <lineage>
        <taxon>Bacteria</taxon>
        <taxon>Bacillati</taxon>
        <taxon>Actinomycetota</taxon>
        <taxon>Actinomycetes</taxon>
        <taxon>Kitasatosporales</taxon>
        <taxon>Streptomycetaceae</taxon>
        <taxon>Streptomyces</taxon>
    </lineage>
</organism>